<dbReference type="PANTHER" id="PTHR30121">
    <property type="entry name" value="UNCHARACTERIZED PROTEIN YJGR-RELATED"/>
    <property type="match status" value="1"/>
</dbReference>
<name>A0A1G2CY71_9BACT</name>
<sequence length="1058" mass="117486">MEHHEGQFESPKFSSPEEELKYLRERVAQKEQQLWQEQEPVQKESVISGQVLEYAESSPAARLEEHMIIENPQFETVVEHLSSLPHREKVRELYRILAEKGVLNAINVARAQNNPHIEEDFHRVLVEYVKTGVLVPGLDKERELAKELRMTVFEVTLPYAGAQEGVTLASFHDVVTAMERFYIGMIPPPGSSAAPYGPIALELVLSNFSSDIVFFITVEEHMKDLFVKQILGSFPTAKIEECPGDFNIFNEFGISVASYAEPLGNFIYPIQLMEEAEKDPLTTILNSFTKIERNGEGAAIQIILYPDTGNIDGKIKYGIHQLGQHVPASRATNIPLSTGGVITKSLTEFFHTQLKTEKKDEATQAKEAETNAKAKELMEEKIKAPLIRANIRIVASSTTRERAEMIRMSIEAAFSQFNRPQAGGVKFTKTVNKKLEELLHHFTYREVNDSEALIFNSRELAYLYHLPLTVSQKDAPQLKTVQASSAPAPADLPHEGTLIGVNKYRGESREIRLTKADRLRHLYTIGQTGTGKSVFLKNLAVQDILAGNGVCFIDPHGSDVQDVLAAIPKERIDDVIYFDPSYTKRPFALNMLEYDVDHPEQKIFVVNEMLAIFKKLYSSSPESMGPAFEQYFRNATMLVMEDPESGNTLLEIPRVLADPAFRNLKLSRCKNPIVVQFWRDIATKTSGESGLQNMIPYITNKFDVFISNDVMRPIIAQEKSSFNFRDIMDNKKILLVNLAKGSLGEMNANLLGLIIIGKFLMAAMSRVDSFGKSLPDFYLYVDEFQNIATPSISAILSEARKYGLSLNLAHQFIGQLPEDIKAAVFGNVGNMVVFRVGTEDAQFLESQFAPIFKASDIMKIENRNAYAKILINGKPVSPFNVEMLPPPEGHPEVVEQLKNLSYLKYGRDRKIVDDAILKRYMSAQQNPQPAGVAAVRSVTPIASVPVQSGAVAPVQSQILRPVVMSAPLSVPTVPVSVPPATAVVPFPAVPLPSSPVSPLNTAPQATTQFAQAFVRADQVAPSNVSLSLPEMPAFKMAEEPDNKVPPVPGAFGSVFSQK</sequence>
<dbReference type="Gene3D" id="3.40.50.300">
    <property type="entry name" value="P-loop containing nucleotide triphosphate hydrolases"/>
    <property type="match status" value="2"/>
</dbReference>
<evidence type="ECO:0000313" key="4">
    <source>
        <dbReference type="EMBL" id="OGZ06333.1"/>
    </source>
</evidence>
<evidence type="ECO:0000313" key="5">
    <source>
        <dbReference type="Proteomes" id="UP000177122"/>
    </source>
</evidence>
<dbReference type="InterPro" id="IPR058441">
    <property type="entry name" value="DUF8128"/>
</dbReference>
<dbReference type="Pfam" id="PF12696">
    <property type="entry name" value="TraG-D_C"/>
    <property type="match status" value="1"/>
</dbReference>
<dbReference type="CDD" id="cd01127">
    <property type="entry name" value="TrwB_TraG_TraD_VirD4"/>
    <property type="match status" value="1"/>
</dbReference>
<dbReference type="EMBL" id="MHLI01000004">
    <property type="protein sequence ID" value="OGZ06333.1"/>
    <property type="molecule type" value="Genomic_DNA"/>
</dbReference>
<evidence type="ECO:0000259" key="2">
    <source>
        <dbReference type="Pfam" id="PF12696"/>
    </source>
</evidence>
<dbReference type="AlphaFoldDB" id="A0A1G2CY71"/>
<dbReference type="InterPro" id="IPR027417">
    <property type="entry name" value="P-loop_NTPase"/>
</dbReference>
<dbReference type="Proteomes" id="UP000177122">
    <property type="component" value="Unassembled WGS sequence"/>
</dbReference>
<accession>A0A1G2CY71</accession>
<protein>
    <submittedName>
        <fullName evidence="4">Uncharacterized protein</fullName>
    </submittedName>
</protein>
<reference evidence="4 5" key="1">
    <citation type="journal article" date="2016" name="Nat. Commun.">
        <title>Thousands of microbial genomes shed light on interconnected biogeochemical processes in an aquifer system.</title>
        <authorList>
            <person name="Anantharaman K."/>
            <person name="Brown C.T."/>
            <person name="Hug L.A."/>
            <person name="Sharon I."/>
            <person name="Castelle C.J."/>
            <person name="Probst A.J."/>
            <person name="Thomas B.C."/>
            <person name="Singh A."/>
            <person name="Wilkins M.J."/>
            <person name="Karaoz U."/>
            <person name="Brodie E.L."/>
            <person name="Williams K.H."/>
            <person name="Hubbard S.S."/>
            <person name="Banfield J.F."/>
        </authorList>
    </citation>
    <scope>NUCLEOTIDE SEQUENCE [LARGE SCALE GENOMIC DNA]</scope>
</reference>
<feature type="domain" description="DUF8128" evidence="3">
    <location>
        <begin position="217"/>
        <end position="467"/>
    </location>
</feature>
<comment type="caution">
    <text evidence="4">The sequence shown here is derived from an EMBL/GenBank/DDBJ whole genome shotgun (WGS) entry which is preliminary data.</text>
</comment>
<proteinExistence type="predicted"/>
<feature type="region of interest" description="Disordered" evidence="1">
    <location>
        <begin position="1039"/>
        <end position="1058"/>
    </location>
</feature>
<feature type="domain" description="TraD/TraG TraM recognition site" evidence="2">
    <location>
        <begin position="777"/>
        <end position="843"/>
    </location>
</feature>
<dbReference type="SUPFAM" id="SSF52540">
    <property type="entry name" value="P-loop containing nucleoside triphosphate hydrolases"/>
    <property type="match status" value="1"/>
</dbReference>
<evidence type="ECO:0000256" key="1">
    <source>
        <dbReference type="SAM" id="MobiDB-lite"/>
    </source>
</evidence>
<dbReference type="InterPro" id="IPR032689">
    <property type="entry name" value="TraG-D_C"/>
</dbReference>
<dbReference type="Pfam" id="PF26449">
    <property type="entry name" value="DUF8128"/>
    <property type="match status" value="1"/>
</dbReference>
<gene>
    <name evidence="4" type="ORF">A2845_00855</name>
</gene>
<dbReference type="PANTHER" id="PTHR30121:SF6">
    <property type="entry name" value="SLR6007 PROTEIN"/>
    <property type="match status" value="1"/>
</dbReference>
<dbReference type="InterPro" id="IPR051162">
    <property type="entry name" value="T4SS_component"/>
</dbReference>
<organism evidence="4 5">
    <name type="scientific">Candidatus Lloydbacteria bacterium RIFCSPHIGHO2_01_FULL_49_22</name>
    <dbReference type="NCBI Taxonomy" id="1798658"/>
    <lineage>
        <taxon>Bacteria</taxon>
        <taxon>Candidatus Lloydiibacteriota</taxon>
    </lineage>
</organism>
<evidence type="ECO:0000259" key="3">
    <source>
        <dbReference type="Pfam" id="PF26449"/>
    </source>
</evidence>